<dbReference type="Proteomes" id="UP000253208">
    <property type="component" value="Unassembled WGS sequence"/>
</dbReference>
<gene>
    <name evidence="1" type="ORF">C4886_05415</name>
</gene>
<dbReference type="RefSeq" id="WP_114001887.1">
    <property type="nucleotide sequence ID" value="NZ_PSQG01000006.1"/>
</dbReference>
<comment type="caution">
    <text evidence="1">The sequence shown here is derived from an EMBL/GenBank/DDBJ whole genome shotgun (WGS) entry which is preliminary data.</text>
</comment>
<name>A0A367G4T2_9FIRM</name>
<sequence>MEYTKTVTAKRTYNVEFYPGVFDCTVGEFIQQRERLGVPTQGFKTCFICGRHLAMNRIPIVISVSGKGNRFACDKCYEKSQREKEHEKTEL</sequence>
<reference evidence="1 2" key="1">
    <citation type="submission" date="2018-02" db="EMBL/GenBank/DDBJ databases">
        <title>Complete genome sequencing of Faecalibacterium prausnitzii strains isolated from the human gut.</title>
        <authorList>
            <person name="Fitzgerald B.C."/>
            <person name="Shkoporov A.N."/>
            <person name="Ross P.R."/>
            <person name="Hill C."/>
        </authorList>
    </citation>
    <scope>NUCLEOTIDE SEQUENCE [LARGE SCALE GENOMIC DNA]</scope>
    <source>
        <strain evidence="1 2">APC942/31-1</strain>
    </source>
</reference>
<organism evidence="1 2">
    <name type="scientific">Blautia obeum</name>
    <dbReference type="NCBI Taxonomy" id="40520"/>
    <lineage>
        <taxon>Bacteria</taxon>
        <taxon>Bacillati</taxon>
        <taxon>Bacillota</taxon>
        <taxon>Clostridia</taxon>
        <taxon>Lachnospirales</taxon>
        <taxon>Lachnospiraceae</taxon>
        <taxon>Blautia</taxon>
    </lineage>
</organism>
<evidence type="ECO:0000313" key="1">
    <source>
        <dbReference type="EMBL" id="RCH44889.1"/>
    </source>
</evidence>
<protein>
    <submittedName>
        <fullName evidence="1">Uncharacterized protein</fullName>
    </submittedName>
</protein>
<evidence type="ECO:0000313" key="2">
    <source>
        <dbReference type="Proteomes" id="UP000253208"/>
    </source>
</evidence>
<accession>A0A367G4T2</accession>
<dbReference type="EMBL" id="PSQG01000006">
    <property type="protein sequence ID" value="RCH44889.1"/>
    <property type="molecule type" value="Genomic_DNA"/>
</dbReference>
<proteinExistence type="predicted"/>
<dbReference type="AlphaFoldDB" id="A0A367G4T2"/>